<dbReference type="Proteomes" id="UP000007722">
    <property type="component" value="Chromosome"/>
</dbReference>
<evidence type="ECO:0000313" key="8">
    <source>
        <dbReference type="EMBL" id="ADI36485.1"/>
    </source>
</evidence>
<dbReference type="GO" id="GO:0005737">
    <property type="term" value="C:cytoplasm"/>
    <property type="evidence" value="ECO:0007669"/>
    <property type="project" value="TreeGrafter"/>
</dbReference>
<dbReference type="STRING" id="456320.Mvol_0826"/>
<dbReference type="NCBIfam" id="TIGR01210">
    <property type="entry name" value="archaeosine biosynthesis radical SAM protein RaSEA"/>
    <property type="match status" value="1"/>
</dbReference>
<evidence type="ECO:0000256" key="5">
    <source>
        <dbReference type="ARBA" id="ARBA00023004"/>
    </source>
</evidence>
<dbReference type="PANTHER" id="PTHR11135">
    <property type="entry name" value="HISTONE ACETYLTRANSFERASE-RELATED"/>
    <property type="match status" value="1"/>
</dbReference>
<keyword evidence="4" id="KW-0479">Metal-binding</keyword>
<dbReference type="KEGG" id="mvo:Mvol_0826"/>
<dbReference type="HOGENOM" id="CLU_060488_0_0_2"/>
<protein>
    <submittedName>
        <fullName evidence="8">Radical SAM domain protein</fullName>
    </submittedName>
</protein>
<evidence type="ECO:0000256" key="6">
    <source>
        <dbReference type="ARBA" id="ARBA00023014"/>
    </source>
</evidence>
<evidence type="ECO:0000259" key="7">
    <source>
        <dbReference type="SMART" id="SM00729"/>
    </source>
</evidence>
<comment type="cofactor">
    <cofactor evidence="1">
        <name>[4Fe-4S] cluster</name>
        <dbReference type="ChEBI" id="CHEBI:49883"/>
    </cofactor>
</comment>
<feature type="domain" description="Elp3/MiaA/NifB-like radical SAM core" evidence="7">
    <location>
        <begin position="51"/>
        <end position="306"/>
    </location>
</feature>
<dbReference type="SUPFAM" id="SSF102114">
    <property type="entry name" value="Radical SAM enzymes"/>
    <property type="match status" value="1"/>
</dbReference>
<dbReference type="eggNOG" id="arCOG01360">
    <property type="taxonomic scope" value="Archaea"/>
</dbReference>
<dbReference type="InParanoid" id="D7DTM5"/>
<evidence type="ECO:0000256" key="1">
    <source>
        <dbReference type="ARBA" id="ARBA00001966"/>
    </source>
</evidence>
<dbReference type="InterPro" id="IPR006638">
    <property type="entry name" value="Elp3/MiaA/NifB-like_rSAM"/>
</dbReference>
<evidence type="ECO:0000256" key="2">
    <source>
        <dbReference type="ARBA" id="ARBA00022485"/>
    </source>
</evidence>
<keyword evidence="6" id="KW-0411">Iron-sulfur</keyword>
<organism evidence="8 9">
    <name type="scientific">Methanococcus voltae (strain ATCC BAA-1334 / A3)</name>
    <dbReference type="NCBI Taxonomy" id="456320"/>
    <lineage>
        <taxon>Archaea</taxon>
        <taxon>Methanobacteriati</taxon>
        <taxon>Methanobacteriota</taxon>
        <taxon>Methanomada group</taxon>
        <taxon>Methanococci</taxon>
        <taxon>Methanococcales</taxon>
        <taxon>Methanococcaceae</taxon>
        <taxon>Methanococcus</taxon>
    </lineage>
</organism>
<dbReference type="PIRSF" id="PIRSF004954">
    <property type="entry name" value="Radical_SAM"/>
    <property type="match status" value="1"/>
</dbReference>
<keyword evidence="3" id="KW-0949">S-adenosyl-L-methionine</keyword>
<proteinExistence type="predicted"/>
<dbReference type="InterPro" id="IPR058240">
    <property type="entry name" value="rSAM_sf"/>
</dbReference>
<sequence>MMKFINIEEMEKFLKENRARQLRKRREVDPDRAIATWIQDDIFVDQTMGNSFTIILRTKGCKWAYVSGGCTMCSYLMDASPVEITTENIINQFTKALERNLNIKEDATDEEKAENIKSLNKKFKKGFSIKMFTSGSFLDEFEITKDAQKYIFSKIYELREMGYNIKEVAIESRAEFINDEDMKFIRDNLKDINIEIGVGIESFNEQIRNIAIHKGVATETIYKAFEVAKKYNVGMKCYILIKPPFITEQDAINDAIASANKCIELGSSRISFCPASIHKGTIIEMLWKKNQYRPPYLLSLLKIVKDVKKAHPEALVMCDTSGIPSKRGAHNILDCECNSKIKEILGDFTITQDIELLDYENGQYDCCKEKWEEFIKFENNNYVPIGDEKLILNN</sequence>
<keyword evidence="2" id="KW-0004">4Fe-4S</keyword>
<dbReference type="InterPro" id="IPR007197">
    <property type="entry name" value="rSAM"/>
</dbReference>
<accession>D7DTM5</accession>
<reference evidence="8 9" key="1">
    <citation type="submission" date="2010-05" db="EMBL/GenBank/DDBJ databases">
        <title>Complete sequence of Methanococcus voltae A3.</title>
        <authorList>
            <consortium name="US DOE Joint Genome Institute"/>
            <person name="Lucas S."/>
            <person name="Copeland A."/>
            <person name="Lapidus A."/>
            <person name="Cheng J.-F."/>
            <person name="Bruce D."/>
            <person name="Goodwin L."/>
            <person name="Pitluck S."/>
            <person name="Lowry S."/>
            <person name="Clum A."/>
            <person name="Land M."/>
            <person name="Hauser L."/>
            <person name="Kyrpides N."/>
            <person name="Mikhailova N."/>
            <person name="Whitman W.B."/>
            <person name="Woyke T."/>
        </authorList>
    </citation>
    <scope>NUCLEOTIDE SEQUENCE [LARGE SCALE GENOMIC DNA]</scope>
    <source>
        <strain evidence="9">ATCC BAA-1334 / A3</strain>
    </source>
</reference>
<keyword evidence="5" id="KW-0408">Iron</keyword>
<dbReference type="GO" id="GO:0003824">
    <property type="term" value="F:catalytic activity"/>
    <property type="evidence" value="ECO:0007669"/>
    <property type="project" value="InterPro"/>
</dbReference>
<evidence type="ECO:0000256" key="3">
    <source>
        <dbReference type="ARBA" id="ARBA00022691"/>
    </source>
</evidence>
<name>D7DTM5_METV3</name>
<dbReference type="GO" id="GO:0002926">
    <property type="term" value="P:tRNA wobble base 5-methoxycarbonylmethyl-2-thiouridinylation"/>
    <property type="evidence" value="ECO:0007669"/>
    <property type="project" value="TreeGrafter"/>
</dbReference>
<keyword evidence="9" id="KW-1185">Reference proteome</keyword>
<evidence type="ECO:0000256" key="4">
    <source>
        <dbReference type="ARBA" id="ARBA00022723"/>
    </source>
</evidence>
<dbReference type="InterPro" id="IPR005909">
    <property type="entry name" value="RaSEA"/>
</dbReference>
<dbReference type="InterPro" id="IPR039661">
    <property type="entry name" value="ELP3"/>
</dbReference>
<dbReference type="EMBL" id="CP002057">
    <property type="protein sequence ID" value="ADI36485.1"/>
    <property type="molecule type" value="Genomic_DNA"/>
</dbReference>
<evidence type="ECO:0000313" key="9">
    <source>
        <dbReference type="Proteomes" id="UP000007722"/>
    </source>
</evidence>
<gene>
    <name evidence="8" type="ordered locus">Mvol_0826</name>
</gene>
<dbReference type="GO" id="GO:0046872">
    <property type="term" value="F:metal ion binding"/>
    <property type="evidence" value="ECO:0007669"/>
    <property type="project" value="UniProtKB-KW"/>
</dbReference>
<dbReference type="PANTHER" id="PTHR11135:SF0">
    <property type="entry name" value="ELONGATOR COMPLEX PROTEIN 3"/>
    <property type="match status" value="1"/>
</dbReference>
<dbReference type="AlphaFoldDB" id="D7DTM5"/>
<dbReference type="SMART" id="SM00729">
    <property type="entry name" value="Elp3"/>
    <property type="match status" value="1"/>
</dbReference>
<dbReference type="GO" id="GO:0051539">
    <property type="term" value="F:4 iron, 4 sulfur cluster binding"/>
    <property type="evidence" value="ECO:0007669"/>
    <property type="project" value="UniProtKB-KW"/>
</dbReference>
<dbReference type="SFLD" id="SFLDS00029">
    <property type="entry name" value="Radical_SAM"/>
    <property type="match status" value="1"/>
</dbReference>